<dbReference type="Proteomes" id="UP000430843">
    <property type="component" value="Unassembled WGS sequence"/>
</dbReference>
<dbReference type="EMBL" id="WBWA01000021">
    <property type="protein sequence ID" value="KAB2663395.1"/>
    <property type="molecule type" value="Genomic_DNA"/>
</dbReference>
<accession>A0A833CIB5</accession>
<proteinExistence type="predicted"/>
<reference evidence="1 2" key="1">
    <citation type="submission" date="2019-09" db="EMBL/GenBank/DDBJ databases">
        <title>Taxonomic organization of the family Brucellaceae based on a phylogenomic approach.</title>
        <authorList>
            <person name="Leclercq S."/>
            <person name="Cloeckaert A."/>
            <person name="Zygmunt M.S."/>
        </authorList>
    </citation>
    <scope>NUCLEOTIDE SEQUENCE [LARGE SCALE GENOMIC DNA]</scope>
    <source>
        <strain evidence="1 2">LMG 18957</strain>
    </source>
</reference>
<dbReference type="AlphaFoldDB" id="A0A833CIB5"/>
<protein>
    <submittedName>
        <fullName evidence="1">Uncharacterized protein</fullName>
    </submittedName>
</protein>
<evidence type="ECO:0000313" key="2">
    <source>
        <dbReference type="Proteomes" id="UP000430843"/>
    </source>
</evidence>
<evidence type="ECO:0000313" key="1">
    <source>
        <dbReference type="EMBL" id="KAB2663395.1"/>
    </source>
</evidence>
<comment type="caution">
    <text evidence="1">The sequence shown here is derived from an EMBL/GenBank/DDBJ whole genome shotgun (WGS) entry which is preliminary data.</text>
</comment>
<organism evidence="1 2">
    <name type="scientific">Brucella tritici</name>
    <dbReference type="NCBI Taxonomy" id="94626"/>
    <lineage>
        <taxon>Bacteria</taxon>
        <taxon>Pseudomonadati</taxon>
        <taxon>Pseudomonadota</taxon>
        <taxon>Alphaproteobacteria</taxon>
        <taxon>Hyphomicrobiales</taxon>
        <taxon>Brucellaceae</taxon>
        <taxon>Brucella/Ochrobactrum group</taxon>
        <taxon>Brucella</taxon>
    </lineage>
</organism>
<dbReference type="RefSeq" id="WP_151678403.1">
    <property type="nucleotide sequence ID" value="NZ_WBWA01000021.1"/>
</dbReference>
<gene>
    <name evidence="1" type="ORF">F9K91_18430</name>
</gene>
<sequence>MTIYAAFKNDGSVSGFWDTDFISDTSVIPADAIEVSDEQRREFLEFPSTRRWHEGAIIEFVCVPPLPTVETYRQAVQSKIDAKAHDRQYDSGATLASYVNSTMPEWATEAQAFIGWRDCVWAYALNELDKVQQGSARSKRASKC</sequence>
<name>A0A833CIB5_9HYPH</name>
<keyword evidence="2" id="KW-1185">Reference proteome</keyword>